<keyword evidence="11" id="KW-0443">Lipid metabolism</keyword>
<evidence type="ECO:0000256" key="1">
    <source>
        <dbReference type="ARBA" id="ARBA00001913"/>
    </source>
</evidence>
<evidence type="ECO:0000256" key="3">
    <source>
        <dbReference type="ARBA" id="ARBA00022475"/>
    </source>
</evidence>
<dbReference type="InterPro" id="IPR052214">
    <property type="entry name" value="DAG_Lipase-Related"/>
</dbReference>
<evidence type="ECO:0000256" key="5">
    <source>
        <dbReference type="ARBA" id="ARBA00022692"/>
    </source>
</evidence>
<feature type="region of interest" description="Disordered" evidence="15">
    <location>
        <begin position="384"/>
        <end position="404"/>
    </location>
</feature>
<feature type="region of interest" description="Disordered" evidence="15">
    <location>
        <begin position="562"/>
        <end position="597"/>
    </location>
</feature>
<comment type="cofactor">
    <cofactor evidence="1">
        <name>Ca(2+)</name>
        <dbReference type="ChEBI" id="CHEBI:29108"/>
    </cofactor>
</comment>
<accession>A0A9P6NE90</accession>
<keyword evidence="5" id="KW-0812">Transmembrane</keyword>
<feature type="region of interest" description="Disordered" evidence="15">
    <location>
        <begin position="1229"/>
        <end position="1250"/>
    </location>
</feature>
<dbReference type="Gene3D" id="3.40.50.1820">
    <property type="entry name" value="alpha/beta hydrolase"/>
    <property type="match status" value="1"/>
</dbReference>
<evidence type="ECO:0000256" key="11">
    <source>
        <dbReference type="ARBA" id="ARBA00023098"/>
    </source>
</evidence>
<evidence type="ECO:0000313" key="18">
    <source>
        <dbReference type="Proteomes" id="UP000886653"/>
    </source>
</evidence>
<dbReference type="GO" id="GO:0005886">
    <property type="term" value="C:plasma membrane"/>
    <property type="evidence" value="ECO:0007669"/>
    <property type="project" value="UniProtKB-SubCell"/>
</dbReference>
<keyword evidence="3" id="KW-1003">Cell membrane</keyword>
<evidence type="ECO:0000256" key="7">
    <source>
        <dbReference type="ARBA" id="ARBA00022801"/>
    </source>
</evidence>
<evidence type="ECO:0000256" key="9">
    <source>
        <dbReference type="ARBA" id="ARBA00022963"/>
    </source>
</evidence>
<keyword evidence="4" id="KW-0597">Phosphoprotein</keyword>
<dbReference type="InterPro" id="IPR029058">
    <property type="entry name" value="AB_hydrolase_fold"/>
</dbReference>
<evidence type="ECO:0000256" key="8">
    <source>
        <dbReference type="ARBA" id="ARBA00022837"/>
    </source>
</evidence>
<evidence type="ECO:0000256" key="2">
    <source>
        <dbReference type="ARBA" id="ARBA00004651"/>
    </source>
</evidence>
<evidence type="ECO:0000256" key="14">
    <source>
        <dbReference type="ARBA" id="ARBA00026104"/>
    </source>
</evidence>
<feature type="compositionally biased region" description="Polar residues" evidence="15">
    <location>
        <begin position="702"/>
        <end position="713"/>
    </location>
</feature>
<comment type="caution">
    <text evidence="17">The sequence shown here is derived from an EMBL/GenBank/DDBJ whole genome shotgun (WGS) entry which is preliminary data.</text>
</comment>
<evidence type="ECO:0000259" key="16">
    <source>
        <dbReference type="Pfam" id="PF01764"/>
    </source>
</evidence>
<name>A0A9P6NE90_9BASI</name>
<gene>
    <name evidence="17" type="ORF">CROQUDRAFT_717865</name>
</gene>
<keyword evidence="9" id="KW-0442">Lipid degradation</keyword>
<dbReference type="PANTHER" id="PTHR45792">
    <property type="entry name" value="DIACYLGLYCEROL LIPASE HOMOLOG-RELATED"/>
    <property type="match status" value="1"/>
</dbReference>
<dbReference type="CDD" id="cd00519">
    <property type="entry name" value="Lipase_3"/>
    <property type="match status" value="1"/>
</dbReference>
<organism evidence="17 18">
    <name type="scientific">Cronartium quercuum f. sp. fusiforme G11</name>
    <dbReference type="NCBI Taxonomy" id="708437"/>
    <lineage>
        <taxon>Eukaryota</taxon>
        <taxon>Fungi</taxon>
        <taxon>Dikarya</taxon>
        <taxon>Basidiomycota</taxon>
        <taxon>Pucciniomycotina</taxon>
        <taxon>Pucciniomycetes</taxon>
        <taxon>Pucciniales</taxon>
        <taxon>Coleosporiaceae</taxon>
        <taxon>Cronartium</taxon>
    </lineage>
</organism>
<comment type="catalytic activity">
    <reaction evidence="13">
        <text>a 1,2-diacyl-sn-glycerol + H2O = a 2-acylglycerol + a fatty acid + H(+)</text>
        <dbReference type="Rhea" id="RHEA:33275"/>
        <dbReference type="ChEBI" id="CHEBI:15377"/>
        <dbReference type="ChEBI" id="CHEBI:15378"/>
        <dbReference type="ChEBI" id="CHEBI:17389"/>
        <dbReference type="ChEBI" id="CHEBI:17815"/>
        <dbReference type="ChEBI" id="CHEBI:28868"/>
        <dbReference type="EC" id="3.1.1.116"/>
    </reaction>
    <physiologicalReaction direction="left-to-right" evidence="13">
        <dbReference type="Rhea" id="RHEA:33276"/>
    </physiologicalReaction>
</comment>
<keyword evidence="7" id="KW-0378">Hydrolase</keyword>
<comment type="subcellular location">
    <subcellularLocation>
        <location evidence="2">Cell membrane</location>
        <topology evidence="2">Multi-pass membrane protein</topology>
    </subcellularLocation>
</comment>
<dbReference type="GO" id="GO:0016298">
    <property type="term" value="F:lipase activity"/>
    <property type="evidence" value="ECO:0007669"/>
    <property type="project" value="TreeGrafter"/>
</dbReference>
<dbReference type="SUPFAM" id="SSF53474">
    <property type="entry name" value="alpha/beta-Hydrolases"/>
    <property type="match status" value="1"/>
</dbReference>
<evidence type="ECO:0000256" key="15">
    <source>
        <dbReference type="SAM" id="MobiDB-lite"/>
    </source>
</evidence>
<protein>
    <recommendedName>
        <fullName evidence="14">sn-1-specific diacylglycerol lipase</fullName>
        <ecNumber evidence="14">3.1.1.116</ecNumber>
    </recommendedName>
</protein>
<keyword evidence="18" id="KW-1185">Reference proteome</keyword>
<keyword evidence="8" id="KW-0106">Calcium</keyword>
<feature type="region of interest" description="Disordered" evidence="15">
    <location>
        <begin position="701"/>
        <end position="763"/>
    </location>
</feature>
<dbReference type="EC" id="3.1.1.116" evidence="14"/>
<feature type="compositionally biased region" description="Basic and acidic residues" evidence="15">
    <location>
        <begin position="1239"/>
        <end position="1250"/>
    </location>
</feature>
<evidence type="ECO:0000256" key="12">
    <source>
        <dbReference type="ARBA" id="ARBA00023136"/>
    </source>
</evidence>
<proteinExistence type="predicted"/>
<dbReference type="EMBL" id="MU167361">
    <property type="protein sequence ID" value="KAG0142066.1"/>
    <property type="molecule type" value="Genomic_DNA"/>
</dbReference>
<feature type="domain" description="Fungal lipase-type" evidence="16">
    <location>
        <begin position="879"/>
        <end position="1043"/>
    </location>
</feature>
<dbReference type="Proteomes" id="UP000886653">
    <property type="component" value="Unassembled WGS sequence"/>
</dbReference>
<evidence type="ECO:0000313" key="17">
    <source>
        <dbReference type="EMBL" id="KAG0142066.1"/>
    </source>
</evidence>
<keyword evidence="6" id="KW-0479">Metal-binding</keyword>
<dbReference type="OrthoDB" id="438440at2759"/>
<evidence type="ECO:0000256" key="10">
    <source>
        <dbReference type="ARBA" id="ARBA00022989"/>
    </source>
</evidence>
<dbReference type="InterPro" id="IPR002921">
    <property type="entry name" value="Fungal_lipase-type"/>
</dbReference>
<dbReference type="GO" id="GO:0019369">
    <property type="term" value="P:arachidonate metabolic process"/>
    <property type="evidence" value="ECO:0007669"/>
    <property type="project" value="TreeGrafter"/>
</dbReference>
<dbReference type="AlphaFoldDB" id="A0A9P6NE90"/>
<evidence type="ECO:0000256" key="13">
    <source>
        <dbReference type="ARBA" id="ARBA00024531"/>
    </source>
</evidence>
<evidence type="ECO:0000256" key="6">
    <source>
        <dbReference type="ARBA" id="ARBA00022723"/>
    </source>
</evidence>
<dbReference type="Pfam" id="PF01764">
    <property type="entry name" value="Lipase_3"/>
    <property type="match status" value="1"/>
</dbReference>
<dbReference type="GO" id="GO:0046872">
    <property type="term" value="F:metal ion binding"/>
    <property type="evidence" value="ECO:0007669"/>
    <property type="project" value="UniProtKB-KW"/>
</dbReference>
<keyword evidence="12" id="KW-0472">Membrane</keyword>
<dbReference type="PANTHER" id="PTHR45792:SF7">
    <property type="entry name" value="PUTATIVE (AFU_ORTHOLOGUE AFUA_6G02710)-RELATED"/>
    <property type="match status" value="1"/>
</dbReference>
<dbReference type="GO" id="GO:0046340">
    <property type="term" value="P:diacylglycerol catabolic process"/>
    <property type="evidence" value="ECO:0007669"/>
    <property type="project" value="TreeGrafter"/>
</dbReference>
<keyword evidence="10" id="KW-1133">Transmembrane helix</keyword>
<reference evidence="17" key="1">
    <citation type="submission" date="2013-11" db="EMBL/GenBank/DDBJ databases">
        <title>Genome sequence of the fusiform rust pathogen reveals effectors for host alternation and coevolution with pine.</title>
        <authorList>
            <consortium name="DOE Joint Genome Institute"/>
            <person name="Smith K."/>
            <person name="Pendleton A."/>
            <person name="Kubisiak T."/>
            <person name="Anderson C."/>
            <person name="Salamov A."/>
            <person name="Aerts A."/>
            <person name="Riley R."/>
            <person name="Clum A."/>
            <person name="Lindquist E."/>
            <person name="Ence D."/>
            <person name="Campbell M."/>
            <person name="Kronenberg Z."/>
            <person name="Feau N."/>
            <person name="Dhillon B."/>
            <person name="Hamelin R."/>
            <person name="Burleigh J."/>
            <person name="Smith J."/>
            <person name="Yandell M."/>
            <person name="Nelson C."/>
            <person name="Grigoriev I."/>
            <person name="Davis J."/>
        </authorList>
    </citation>
    <scope>NUCLEOTIDE SEQUENCE</scope>
    <source>
        <strain evidence="17">G11</strain>
    </source>
</reference>
<evidence type="ECO:0000256" key="4">
    <source>
        <dbReference type="ARBA" id="ARBA00022553"/>
    </source>
</evidence>
<sequence>MIQLILNLASYAIPGFVRNWSSSPSSLDPLRLSSPEHDDSHRLTNYYLASTSASTCRDASIDRSILPVLSRRPYHPYSPLSPRATQDLLSRLEQTPPMLPNNFAQLITATSIAARLGIRSSSFIAELVVESFRYSTNTSVGLTRRALVSAVGSARANHALELGAKGFVDEHLDKGFLKMLDHYTNVGIYMVHNIFTLTELFAMAGFNLTHSAITTGFGAAEESVKTLERMFGSNESSRALSAIILLIRREFLHDPRFTCHSTLTGLAALTKAMTAFACLQIATGARTTSEMKMRVVWDTTVLAEVESKPFGAGAIDYELGMSEGRVLAQEAEASRQAKLAELAKLEPVSHPGLSPSREHPTDSGNVLASAARWTISRSDSHTTIRTPAEPVQLGPQASDEREEMEVDIEEISNEVELAGRQHRLRRSRSSVEIGTRSPALTEDVREALLRLARSQASEGSLDAFTSTHVQAGSSAIFEITTTITTTTSTTVRIVNSQPYSSSTLPYVESVQLGPVTVHSCTRPLEDTTGGYLDLPWSHPTVEALPTPSNRLRICSENEIDLSSGEPQASVKPALACPSCEPVSSRAPPPSPRPDRRKKIGLVMRTMTQKLTRRRTMCHLANLKDSTPGSVGLGLDCESAPALNFDEFAASADPKRVPTSKSLPSSPRPPIFRAFSKVAQKAFHSRSQTYSESKTLAAEMISRSATHTPPISSSDRCEEKVPNSDLDGCSATSIIADPDEEHSVKCSSALPRTPTRPRRSSAATHTTCITQAFSPDAHPPVSDFPPGPLVRNLAYFMRFSSAAYGQQFLRLMGLGRDCFNYPNTPKHSANHHAFASHVGLPVDQIILSSYADPGQPMLGTSVLSPLVHYVAVDHSMKAVVLTCRGTLGFSDVLTDLTCEYEPVIVEGGSSQATYLAHSGMLHSAIRLSRPSSGVHQCLRKALLAHPDYGLVITGHSLGGGVAALLALRFASPASTFVDQHNHAYAHPPIITRYITSVSSLLPPGRPIHSYTYGTPAVGSADLGSYMIGLVTSVCNGIDVVPTLSLGVLHDLKNAALTLFEESDDVAGEIVSKVVGLYRSQQQQSQNAKEGVGSAAEEVPELADWLWSLMRTIRAGSDAEKLYPPGEVWHVEKYEVFTEPSADDLLEPDSELGMFGEIGESMARVTRNMFGLAPDQPKGFKRRRMKKEARRVILSACEDIAARFSEPIFGKSMFHDHLPTQYEHALGLLEQAVDPNSKAQQADKKKATETEE</sequence>